<dbReference type="InterPro" id="IPR035979">
    <property type="entry name" value="RBD_domain_sf"/>
</dbReference>
<evidence type="ECO:0000256" key="1">
    <source>
        <dbReference type="ARBA" id="ARBA00004123"/>
    </source>
</evidence>
<dbReference type="PANTHER" id="PTHR24012">
    <property type="entry name" value="RNA BINDING PROTEIN"/>
    <property type="match status" value="1"/>
</dbReference>
<reference evidence="10" key="1">
    <citation type="submission" date="2022-11" db="EMBL/GenBank/DDBJ databases">
        <authorList>
            <person name="Kikuchi T."/>
        </authorList>
    </citation>
    <scope>NUCLEOTIDE SEQUENCE</scope>
    <source>
        <strain evidence="10">PS1010</strain>
    </source>
</reference>
<protein>
    <recommendedName>
        <fullName evidence="9">RRM domain-containing protein</fullName>
    </recommendedName>
</protein>
<dbReference type="PROSITE" id="PS50102">
    <property type="entry name" value="RRM"/>
    <property type="match status" value="3"/>
</dbReference>
<evidence type="ECO:0000313" key="11">
    <source>
        <dbReference type="Proteomes" id="UP001152747"/>
    </source>
</evidence>
<feature type="domain" description="RRM" evidence="9">
    <location>
        <begin position="27"/>
        <end position="108"/>
    </location>
</feature>
<dbReference type="AlphaFoldDB" id="A0A9P1MWS3"/>
<dbReference type="Gene3D" id="3.30.70.330">
    <property type="match status" value="3"/>
</dbReference>
<dbReference type="GO" id="GO:0003723">
    <property type="term" value="F:RNA binding"/>
    <property type="evidence" value="ECO:0007669"/>
    <property type="project" value="UniProtKB-UniRule"/>
</dbReference>
<evidence type="ECO:0000313" key="10">
    <source>
        <dbReference type="EMBL" id="CAI5438774.1"/>
    </source>
</evidence>
<dbReference type="CDD" id="cd12632">
    <property type="entry name" value="RRM1_CELF3_4_5_6"/>
    <property type="match status" value="1"/>
</dbReference>
<sequence>MVHEMIRASSTSSTDSNGFPVKDADAMKLFVGQIPRNLEEKDLRHLFEQFGKIYEFTILKDKYTGMHKGCAFLTYCHRDSAIRCQTTLHDQKTLPGMNRAMQVKPADTDSRPASPKDKLDDKKLFIGMLSKQQSEDDVRSMFLPFGALDEVTVLRGADGLSKGCAFVKYKNGLDAQMAISALHGSQTMSGASSSLVVKYADTEKERQVRRMQQMAAQMGMLNPMLVNQVGMQYNTLQYQQILQQQAIAQTSAAAAANAAYLPLLQPQAATAQQMLQLQATPQVLAAAAAQSQPLAAQIAAAAAAQSNQQYALAALAAQQPVSQSNTAISNSTVDPNFGLAAAAAAQPYNILSFETQHNAAAALQLAQIQQQTAAAMPMVTPKEVLGPDGCNLFIYHLPQEFGDAELIQMFAPFGHVVSAKVFVDRATNQSKCFGFVSYDNMHSTQTAINAMNGFQIGMKRLKVQLKRPRADRPY</sequence>
<gene>
    <name evidence="10" type="ORF">CAMP_LOCUS1411</name>
</gene>
<dbReference type="SUPFAM" id="SSF54928">
    <property type="entry name" value="RNA-binding domain, RBD"/>
    <property type="match status" value="2"/>
</dbReference>
<name>A0A9P1MWS3_9PELO</name>
<proteinExistence type="inferred from homology"/>
<dbReference type="SMART" id="SM00360">
    <property type="entry name" value="RRM"/>
    <property type="match status" value="3"/>
</dbReference>
<keyword evidence="11" id="KW-1185">Reference proteome</keyword>
<dbReference type="FunFam" id="3.30.70.330:FF:000010">
    <property type="entry name" value="CUGBP Elav-like family member 4 isoform 3"/>
    <property type="match status" value="1"/>
</dbReference>
<dbReference type="FunFam" id="3.30.70.330:FF:001495">
    <property type="entry name" value="Protein CBR-UNC-75"/>
    <property type="match status" value="1"/>
</dbReference>
<dbReference type="CDD" id="cd12639">
    <property type="entry name" value="RRM3_CELF3_4_5_6"/>
    <property type="match status" value="1"/>
</dbReference>
<keyword evidence="6 8" id="KW-0694">RNA-binding</keyword>
<dbReference type="GO" id="GO:0005634">
    <property type="term" value="C:nucleus"/>
    <property type="evidence" value="ECO:0007669"/>
    <property type="project" value="UniProtKB-SubCell"/>
</dbReference>
<feature type="domain" description="RRM" evidence="9">
    <location>
        <begin position="122"/>
        <end position="202"/>
    </location>
</feature>
<dbReference type="InterPro" id="IPR000504">
    <property type="entry name" value="RRM_dom"/>
</dbReference>
<dbReference type="OrthoDB" id="267048at2759"/>
<evidence type="ECO:0000256" key="2">
    <source>
        <dbReference type="ARBA" id="ARBA00004496"/>
    </source>
</evidence>
<evidence type="ECO:0000256" key="4">
    <source>
        <dbReference type="ARBA" id="ARBA00022490"/>
    </source>
</evidence>
<evidence type="ECO:0000259" key="9">
    <source>
        <dbReference type="PROSITE" id="PS50102"/>
    </source>
</evidence>
<evidence type="ECO:0000256" key="6">
    <source>
        <dbReference type="ARBA" id="ARBA00022884"/>
    </source>
</evidence>
<organism evidence="10 11">
    <name type="scientific">Caenorhabditis angaria</name>
    <dbReference type="NCBI Taxonomy" id="860376"/>
    <lineage>
        <taxon>Eukaryota</taxon>
        <taxon>Metazoa</taxon>
        <taxon>Ecdysozoa</taxon>
        <taxon>Nematoda</taxon>
        <taxon>Chromadorea</taxon>
        <taxon>Rhabditida</taxon>
        <taxon>Rhabditina</taxon>
        <taxon>Rhabditomorpha</taxon>
        <taxon>Rhabditoidea</taxon>
        <taxon>Rhabditidae</taxon>
        <taxon>Peloderinae</taxon>
        <taxon>Caenorhabditis</taxon>
    </lineage>
</organism>
<evidence type="ECO:0000256" key="5">
    <source>
        <dbReference type="ARBA" id="ARBA00022737"/>
    </source>
</evidence>
<dbReference type="Pfam" id="PF00076">
    <property type="entry name" value="RRM_1"/>
    <property type="match status" value="3"/>
</dbReference>
<evidence type="ECO:0000256" key="7">
    <source>
        <dbReference type="ARBA" id="ARBA00023242"/>
    </source>
</evidence>
<dbReference type="InterPro" id="IPR034648">
    <property type="entry name" value="CELF3/4/5/6_RRM1"/>
</dbReference>
<dbReference type="Proteomes" id="UP001152747">
    <property type="component" value="Unassembled WGS sequence"/>
</dbReference>
<comment type="similarity">
    <text evidence="3">Belongs to the CELF/BRUNOL family.</text>
</comment>
<accession>A0A9P1MWS3</accession>
<keyword evidence="4" id="KW-0963">Cytoplasm</keyword>
<keyword evidence="5" id="KW-0677">Repeat</keyword>
<dbReference type="GO" id="GO:0005737">
    <property type="term" value="C:cytoplasm"/>
    <property type="evidence" value="ECO:0007669"/>
    <property type="project" value="UniProtKB-SubCell"/>
</dbReference>
<dbReference type="CDD" id="cd12635">
    <property type="entry name" value="RRM2_CELF3_4_5_6"/>
    <property type="match status" value="1"/>
</dbReference>
<feature type="domain" description="RRM" evidence="9">
    <location>
        <begin position="390"/>
        <end position="468"/>
    </location>
</feature>
<dbReference type="FunFam" id="3.30.70.330:FF:000198">
    <property type="entry name" value="CUGBP Elav-like family member 6 isoform X3"/>
    <property type="match status" value="1"/>
</dbReference>
<comment type="subcellular location">
    <subcellularLocation>
        <location evidence="2">Cytoplasm</location>
    </subcellularLocation>
    <subcellularLocation>
        <location evidence="1">Nucleus</location>
    </subcellularLocation>
</comment>
<keyword evidence="7" id="KW-0539">Nucleus</keyword>
<evidence type="ECO:0000256" key="3">
    <source>
        <dbReference type="ARBA" id="ARBA00009621"/>
    </source>
</evidence>
<dbReference type="EMBL" id="CANHGI010000001">
    <property type="protein sequence ID" value="CAI5438774.1"/>
    <property type="molecule type" value="Genomic_DNA"/>
</dbReference>
<dbReference type="InterPro" id="IPR012677">
    <property type="entry name" value="Nucleotide-bd_a/b_plait_sf"/>
</dbReference>
<evidence type="ECO:0000256" key="8">
    <source>
        <dbReference type="PROSITE-ProRule" id="PRU00176"/>
    </source>
</evidence>
<comment type="caution">
    <text evidence="10">The sequence shown here is derived from an EMBL/GenBank/DDBJ whole genome shotgun (WGS) entry which is preliminary data.</text>
</comment>